<feature type="transmembrane region" description="Helical" evidence="14">
    <location>
        <begin position="34"/>
        <end position="56"/>
    </location>
</feature>
<protein>
    <recommendedName>
        <fullName evidence="13">Cytochrome c oxidase subunit 2</fullName>
    </recommendedName>
</protein>
<keyword evidence="4 13" id="KW-0679">Respiratory chain</keyword>
<keyword evidence="9 14" id="KW-1133">Transmembrane helix</keyword>
<dbReference type="RefSeq" id="YP_009370761.1">
    <property type="nucleotide sequence ID" value="NC_034794.1"/>
</dbReference>
<evidence type="ECO:0000256" key="6">
    <source>
        <dbReference type="ARBA" id="ARBA00022723"/>
    </source>
</evidence>
<dbReference type="Gene3D" id="2.60.40.420">
    <property type="entry name" value="Cupredoxins - blue copper proteins"/>
    <property type="match status" value="1"/>
</dbReference>
<keyword evidence="8 13" id="KW-0249">Electron transport</keyword>
<feature type="domain" description="Cytochrome oxidase subunit II copper A binding" evidence="15">
    <location>
        <begin position="106"/>
        <end position="238"/>
    </location>
</feature>
<dbReference type="AlphaFoldDB" id="A0A1X8VEX5"/>
<dbReference type="InterPro" id="IPR008972">
    <property type="entry name" value="Cupredoxin"/>
</dbReference>
<dbReference type="InterPro" id="IPR045187">
    <property type="entry name" value="CcO_II"/>
</dbReference>
<dbReference type="GO" id="GO:0042773">
    <property type="term" value="P:ATP synthesis coupled electron transport"/>
    <property type="evidence" value="ECO:0007669"/>
    <property type="project" value="TreeGrafter"/>
</dbReference>
<proteinExistence type="inferred from homology"/>
<keyword evidence="11 13" id="KW-0472">Membrane</keyword>
<keyword evidence="7" id="KW-1278">Translocase</keyword>
<dbReference type="PANTHER" id="PTHR22888:SF9">
    <property type="entry name" value="CYTOCHROME C OXIDASE SUBUNIT 2"/>
    <property type="match status" value="1"/>
</dbReference>
<dbReference type="GO" id="GO:0005507">
    <property type="term" value="F:copper ion binding"/>
    <property type="evidence" value="ECO:0007669"/>
    <property type="project" value="InterPro"/>
</dbReference>
<dbReference type="PROSITE" id="PS50857">
    <property type="entry name" value="COX2_CUA"/>
    <property type="match status" value="1"/>
</dbReference>
<feature type="domain" description="Cytochrome oxidase subunit II transmembrane region profile" evidence="16">
    <location>
        <begin position="8"/>
        <end position="105"/>
    </location>
</feature>
<keyword evidence="10 13" id="KW-0186">Copper</keyword>
<dbReference type="GO" id="GO:0005743">
    <property type="term" value="C:mitochondrial inner membrane"/>
    <property type="evidence" value="ECO:0007669"/>
    <property type="project" value="UniProtKB-SubCell"/>
</dbReference>
<evidence type="ECO:0000256" key="10">
    <source>
        <dbReference type="ARBA" id="ARBA00023008"/>
    </source>
</evidence>
<dbReference type="GO" id="GO:0004129">
    <property type="term" value="F:cytochrome-c oxidase activity"/>
    <property type="evidence" value="ECO:0007669"/>
    <property type="project" value="UniProtKB-EC"/>
</dbReference>
<evidence type="ECO:0000256" key="3">
    <source>
        <dbReference type="ARBA" id="ARBA00022448"/>
    </source>
</evidence>
<dbReference type="EMBL" id="KY379823">
    <property type="protein sequence ID" value="AQL10452.1"/>
    <property type="molecule type" value="Genomic_DNA"/>
</dbReference>
<evidence type="ECO:0000256" key="2">
    <source>
        <dbReference type="ARBA" id="ARBA00007866"/>
    </source>
</evidence>
<gene>
    <name evidence="17" type="primary">cox2</name>
</gene>
<dbReference type="PANTHER" id="PTHR22888">
    <property type="entry name" value="CYTOCHROME C OXIDASE, SUBUNIT II"/>
    <property type="match status" value="1"/>
</dbReference>
<keyword evidence="13 17" id="KW-0496">Mitochondrion</keyword>
<dbReference type="Pfam" id="PF00116">
    <property type="entry name" value="COX2"/>
    <property type="match status" value="1"/>
</dbReference>
<evidence type="ECO:0000256" key="7">
    <source>
        <dbReference type="ARBA" id="ARBA00022967"/>
    </source>
</evidence>
<reference evidence="17" key="1">
    <citation type="journal article" date="2017" name="Genome Biol. Evol.">
        <title>Mitochondrial Genome Evolution and a Novel RNA Editing System in Deep-Branching Heteroloboseids.</title>
        <authorList>
            <person name="Yang J."/>
            <person name="Harding T."/>
            <person name="Kamikawa R."/>
            <person name="Simpson A.G.B."/>
            <person name="Roger A.J."/>
        </authorList>
    </citation>
    <scope>NUCLEOTIDE SEQUENCE</scope>
</reference>
<dbReference type="PROSITE" id="PS50999">
    <property type="entry name" value="COX2_TM"/>
    <property type="match status" value="1"/>
</dbReference>
<dbReference type="GeneID" id="32888073"/>
<keyword evidence="5 13" id="KW-0812">Transmembrane</keyword>
<keyword evidence="13" id="KW-0999">Mitochondrion inner membrane</keyword>
<dbReference type="InterPro" id="IPR011759">
    <property type="entry name" value="Cyt_c_oxidase_su2_TM_dom"/>
</dbReference>
<dbReference type="SUPFAM" id="SSF81464">
    <property type="entry name" value="Cytochrome c oxidase subunit II-like, transmembrane region"/>
    <property type="match status" value="1"/>
</dbReference>
<evidence type="ECO:0000256" key="1">
    <source>
        <dbReference type="ARBA" id="ARBA00004141"/>
    </source>
</evidence>
<organism evidence="17">
    <name type="scientific">Eukaryota sp. BB2</name>
    <dbReference type="NCBI Taxonomy" id="1949062"/>
    <lineage>
        <taxon>Eukaryota</taxon>
    </lineage>
</organism>
<dbReference type="PRINTS" id="PR01166">
    <property type="entry name" value="CYCOXIDASEII"/>
</dbReference>
<evidence type="ECO:0000256" key="4">
    <source>
        <dbReference type="ARBA" id="ARBA00022660"/>
    </source>
</evidence>
<evidence type="ECO:0000256" key="14">
    <source>
        <dbReference type="SAM" id="Phobius"/>
    </source>
</evidence>
<evidence type="ECO:0000256" key="8">
    <source>
        <dbReference type="ARBA" id="ARBA00022982"/>
    </source>
</evidence>
<dbReference type="InterPro" id="IPR002429">
    <property type="entry name" value="CcO_II-like_C"/>
</dbReference>
<dbReference type="InterPro" id="IPR001505">
    <property type="entry name" value="Copper_CuA"/>
</dbReference>
<sequence length="247" mass="28331">MVEPNKIYAVVNQMGFFYPYSPILEGILNVHHDAFAYLLIILTFITFLLVRTLYLFRWNAFISPVLIHHREQMYLEVAWTLLPTVVLIFIGVGSIALLYSLEEPIEPFFTHHAVGHQWYWSYYHPAFYNSFDSCIVNELDLHMGDVRLLEVDNRFVIPVGLHGRLLISSGDVLHSWAMPSFGIKVDACPGRMNQSHLFCKLTGIYHGQCSEICGVGHAFMPIVVQSVESFSFIKYLASFKGLSFIYI</sequence>
<dbReference type="PROSITE" id="PS00078">
    <property type="entry name" value="COX2"/>
    <property type="match status" value="1"/>
</dbReference>
<comment type="catalytic activity">
    <reaction evidence="12">
        <text>4 Fe(II)-[cytochrome c] + O2 + 8 H(+)(in) = 4 Fe(III)-[cytochrome c] + 2 H2O + 4 H(+)(out)</text>
        <dbReference type="Rhea" id="RHEA:11436"/>
        <dbReference type="Rhea" id="RHEA-COMP:10350"/>
        <dbReference type="Rhea" id="RHEA-COMP:14399"/>
        <dbReference type="ChEBI" id="CHEBI:15377"/>
        <dbReference type="ChEBI" id="CHEBI:15378"/>
        <dbReference type="ChEBI" id="CHEBI:15379"/>
        <dbReference type="ChEBI" id="CHEBI:29033"/>
        <dbReference type="ChEBI" id="CHEBI:29034"/>
        <dbReference type="EC" id="7.1.1.9"/>
    </reaction>
    <physiologicalReaction direction="left-to-right" evidence="12">
        <dbReference type="Rhea" id="RHEA:11437"/>
    </physiologicalReaction>
</comment>
<comment type="function">
    <text evidence="13">Component of the cytochrome c oxidase, the last enzyme in the mitochondrial electron transport chain which drives oxidative phosphorylation. The respiratory chain contains 3 multisubunit complexes succinate dehydrogenase (complex II, CII), ubiquinol-cytochrome c oxidoreductase (cytochrome b-c1 complex, complex III, CIII) and cytochrome c oxidase (complex IV, CIV), that cooperate to transfer electrons derived from NADH and succinate to molecular oxygen, creating an electrochemical gradient over the inner membrane that drives transmembrane transport and the ATP synthase. Cytochrome c oxidase is the component of the respiratory chain that catalyzes the reduction of oxygen to water. Electrons originating from reduced cytochrome c in the intermembrane space (IMS) are transferred via the dinuclear copper A center (CU(A)) of subunit 2 and heme A of subunit 1 to the active site in subunit 1, a binuclear center (BNC) formed by heme A3 and copper B (CU(B)). The BNC reduces molecular oxygen to 2 water molecules using 4 electrons from cytochrome c in the IMS and 4 protons from the mitochondrial matrix.</text>
</comment>
<keyword evidence="3 13" id="KW-0813">Transport</keyword>
<comment type="subcellular location">
    <subcellularLocation>
        <location evidence="1">Membrane</location>
        <topology evidence="1">Multi-pass membrane protein</topology>
    </subcellularLocation>
    <subcellularLocation>
        <location evidence="13">Mitochondrion inner membrane</location>
        <topology evidence="13">Multi-pass membrane protein</topology>
    </subcellularLocation>
</comment>
<dbReference type="SUPFAM" id="SSF49503">
    <property type="entry name" value="Cupredoxins"/>
    <property type="match status" value="1"/>
</dbReference>
<feature type="transmembrane region" description="Helical" evidence="14">
    <location>
        <begin position="77"/>
        <end position="101"/>
    </location>
</feature>
<dbReference type="Pfam" id="PF02790">
    <property type="entry name" value="COX2_TM"/>
    <property type="match status" value="1"/>
</dbReference>
<evidence type="ECO:0000259" key="15">
    <source>
        <dbReference type="PROSITE" id="PS50857"/>
    </source>
</evidence>
<comment type="similarity">
    <text evidence="2 13">Belongs to the cytochrome c oxidase subunit 2 family.</text>
</comment>
<evidence type="ECO:0000256" key="9">
    <source>
        <dbReference type="ARBA" id="ARBA00022989"/>
    </source>
</evidence>
<evidence type="ECO:0000256" key="11">
    <source>
        <dbReference type="ARBA" id="ARBA00023136"/>
    </source>
</evidence>
<dbReference type="Gene3D" id="1.10.287.90">
    <property type="match status" value="1"/>
</dbReference>
<evidence type="ECO:0000256" key="13">
    <source>
        <dbReference type="RuleBase" id="RU000457"/>
    </source>
</evidence>
<keyword evidence="6 13" id="KW-0479">Metal-binding</keyword>
<evidence type="ECO:0000256" key="12">
    <source>
        <dbReference type="ARBA" id="ARBA00049512"/>
    </source>
</evidence>
<name>A0A1X8VEX5_9EUKA</name>
<evidence type="ECO:0000256" key="5">
    <source>
        <dbReference type="ARBA" id="ARBA00022692"/>
    </source>
</evidence>
<accession>A0A1X8VEX5</accession>
<geneLocation type="mitochondrion" evidence="17"/>
<evidence type="ECO:0000259" key="16">
    <source>
        <dbReference type="PROSITE" id="PS50999"/>
    </source>
</evidence>
<comment type="cofactor">
    <cofactor evidence="13">
        <name>Cu cation</name>
        <dbReference type="ChEBI" id="CHEBI:23378"/>
    </cofactor>
    <text evidence="13">Binds a copper A center.</text>
</comment>
<dbReference type="InterPro" id="IPR036257">
    <property type="entry name" value="Cyt_c_oxidase_su2_TM_sf"/>
</dbReference>
<evidence type="ECO:0000313" key="17">
    <source>
        <dbReference type="EMBL" id="AQL10452.1"/>
    </source>
</evidence>